<comment type="caution">
    <text evidence="5">The sequence shown here is derived from an EMBL/GenBank/DDBJ whole genome shotgun (WGS) entry which is preliminary data.</text>
</comment>
<name>A0A6A4WFS4_AMPAM</name>
<keyword evidence="3" id="KW-1133">Transmembrane helix</keyword>
<dbReference type="OrthoDB" id="270728at2759"/>
<dbReference type="InterPro" id="IPR050101">
    <property type="entry name" value="CinA"/>
</dbReference>
<feature type="compositionally biased region" description="Low complexity" evidence="2">
    <location>
        <begin position="1"/>
        <end position="15"/>
    </location>
</feature>
<feature type="domain" description="MoaB/Mog" evidence="4">
    <location>
        <begin position="32"/>
        <end position="78"/>
    </location>
</feature>
<keyword evidence="3" id="KW-0472">Membrane</keyword>
<evidence type="ECO:0000259" key="4">
    <source>
        <dbReference type="Pfam" id="PF00994"/>
    </source>
</evidence>
<evidence type="ECO:0000313" key="6">
    <source>
        <dbReference type="Proteomes" id="UP000440578"/>
    </source>
</evidence>
<proteinExistence type="inferred from homology"/>
<organism evidence="5 6">
    <name type="scientific">Amphibalanus amphitrite</name>
    <name type="common">Striped barnacle</name>
    <name type="synonym">Balanus amphitrite</name>
    <dbReference type="NCBI Taxonomy" id="1232801"/>
    <lineage>
        <taxon>Eukaryota</taxon>
        <taxon>Metazoa</taxon>
        <taxon>Ecdysozoa</taxon>
        <taxon>Arthropoda</taxon>
        <taxon>Crustacea</taxon>
        <taxon>Multicrustacea</taxon>
        <taxon>Cirripedia</taxon>
        <taxon>Thoracica</taxon>
        <taxon>Thoracicalcarea</taxon>
        <taxon>Balanomorpha</taxon>
        <taxon>Balanoidea</taxon>
        <taxon>Balanidae</taxon>
        <taxon>Amphibalaninae</taxon>
        <taxon>Amphibalanus</taxon>
    </lineage>
</organism>
<gene>
    <name evidence="5" type="primary">Flad1_2</name>
    <name evidence="5" type="ORF">FJT64_026744</name>
</gene>
<dbReference type="EMBL" id="VIIS01001228">
    <property type="protein sequence ID" value="KAF0300821.1"/>
    <property type="molecule type" value="Genomic_DNA"/>
</dbReference>
<feature type="transmembrane region" description="Helical" evidence="3">
    <location>
        <begin position="95"/>
        <end position="115"/>
    </location>
</feature>
<sequence>MMSATSRQARQTARAECSREHGRCDSTSRNTSYSEVSVIPDSVTLIADEVRLFAEKFDFVITSGGIGPTHDDMTFEAMLVWTLLFHGLLAEAGHMLIDCGINLLVLSVGLCLVYASMK</sequence>
<protein>
    <submittedName>
        <fullName evidence="5">FAD synthase</fullName>
    </submittedName>
</protein>
<dbReference type="Gene3D" id="3.40.980.10">
    <property type="entry name" value="MoaB/Mog-like domain"/>
    <property type="match status" value="1"/>
</dbReference>
<comment type="similarity">
    <text evidence="1">In the N-terminal section; belongs to the MoaB/Mog family.</text>
</comment>
<dbReference type="Pfam" id="PF00994">
    <property type="entry name" value="MoCF_biosynth"/>
    <property type="match status" value="1"/>
</dbReference>
<dbReference type="Proteomes" id="UP000440578">
    <property type="component" value="Unassembled WGS sequence"/>
</dbReference>
<evidence type="ECO:0000256" key="1">
    <source>
        <dbReference type="ARBA" id="ARBA00007589"/>
    </source>
</evidence>
<dbReference type="InterPro" id="IPR036425">
    <property type="entry name" value="MoaB/Mog-like_dom_sf"/>
</dbReference>
<keyword evidence="3" id="KW-0812">Transmembrane</keyword>
<evidence type="ECO:0000256" key="2">
    <source>
        <dbReference type="SAM" id="MobiDB-lite"/>
    </source>
</evidence>
<evidence type="ECO:0000313" key="5">
    <source>
        <dbReference type="EMBL" id="KAF0300821.1"/>
    </source>
</evidence>
<feature type="compositionally biased region" description="Basic and acidic residues" evidence="2">
    <location>
        <begin position="16"/>
        <end position="26"/>
    </location>
</feature>
<feature type="region of interest" description="Disordered" evidence="2">
    <location>
        <begin position="1"/>
        <end position="31"/>
    </location>
</feature>
<accession>A0A6A4WFS4</accession>
<keyword evidence="6" id="KW-1185">Reference proteome</keyword>
<dbReference type="InterPro" id="IPR001453">
    <property type="entry name" value="MoaB/Mog_dom"/>
</dbReference>
<reference evidence="5 6" key="1">
    <citation type="submission" date="2019-07" db="EMBL/GenBank/DDBJ databases">
        <title>Draft genome assembly of a fouling barnacle, Amphibalanus amphitrite (Darwin, 1854): The first reference genome for Thecostraca.</title>
        <authorList>
            <person name="Kim W."/>
        </authorList>
    </citation>
    <scope>NUCLEOTIDE SEQUENCE [LARGE SCALE GENOMIC DNA]</scope>
    <source>
        <strain evidence="5">SNU_AA5</strain>
        <tissue evidence="5">Soma without cirri and trophi</tissue>
    </source>
</reference>
<dbReference type="PANTHER" id="PTHR13939">
    <property type="entry name" value="NICOTINAMIDE-NUCLEOTIDE AMIDOHYDROLASE PNCC"/>
    <property type="match status" value="1"/>
</dbReference>
<dbReference type="SUPFAM" id="SSF53218">
    <property type="entry name" value="Molybdenum cofactor biosynthesis proteins"/>
    <property type="match status" value="1"/>
</dbReference>
<evidence type="ECO:0000256" key="3">
    <source>
        <dbReference type="SAM" id="Phobius"/>
    </source>
</evidence>
<dbReference type="PANTHER" id="PTHR13939:SF0">
    <property type="entry name" value="NMN AMIDOHYDROLASE-LIKE PROTEIN YFAY"/>
    <property type="match status" value="1"/>
</dbReference>
<dbReference type="AlphaFoldDB" id="A0A6A4WFS4"/>